<feature type="binding site" evidence="1">
    <location>
        <position position="39"/>
    </location>
    <ligand>
        <name>Zn(2+)</name>
        <dbReference type="ChEBI" id="CHEBI:29105"/>
    </ligand>
</feature>
<dbReference type="GO" id="GO:0008233">
    <property type="term" value="F:peptidase activity"/>
    <property type="evidence" value="ECO:0007669"/>
    <property type="project" value="UniProtKB-KW"/>
</dbReference>
<keyword evidence="3" id="KW-0645">Protease</keyword>
<feature type="domain" description="ClpX-type ZB" evidence="2">
    <location>
        <begin position="1"/>
        <end position="55"/>
    </location>
</feature>
<dbReference type="GO" id="GO:0005524">
    <property type="term" value="F:ATP binding"/>
    <property type="evidence" value="ECO:0007669"/>
    <property type="project" value="UniProtKB-KW"/>
</dbReference>
<evidence type="ECO:0000313" key="4">
    <source>
        <dbReference type="Proteomes" id="UP001241092"/>
    </source>
</evidence>
<dbReference type="EMBL" id="AP027452">
    <property type="protein sequence ID" value="BDY27361.1"/>
    <property type="molecule type" value="Genomic_DNA"/>
</dbReference>
<keyword evidence="1" id="KW-0143">Chaperone</keyword>
<feature type="binding site" evidence="1">
    <location>
        <position position="14"/>
    </location>
    <ligand>
        <name>Zn(2+)</name>
        <dbReference type="ChEBI" id="CHEBI:29105"/>
    </ligand>
</feature>
<dbReference type="GO" id="GO:0046983">
    <property type="term" value="F:protein dimerization activity"/>
    <property type="evidence" value="ECO:0007669"/>
    <property type="project" value="UniProtKB-UniRule"/>
</dbReference>
<dbReference type="SUPFAM" id="SSF57716">
    <property type="entry name" value="Glucocorticoid receptor-like (DNA-binding domain)"/>
    <property type="match status" value="1"/>
</dbReference>
<dbReference type="InterPro" id="IPR010603">
    <property type="entry name" value="Znf_CppX_C4"/>
</dbReference>
<comment type="similarity">
    <text evidence="1">Belongs to the ClpX chaperone family.</text>
</comment>
<feature type="binding site" evidence="1">
    <location>
        <position position="36"/>
    </location>
    <ligand>
        <name>Zn(2+)</name>
        <dbReference type="ChEBI" id="CHEBI:29105"/>
    </ligand>
</feature>
<keyword evidence="3" id="KW-0067">ATP-binding</keyword>
<dbReference type="GO" id="GO:0006508">
    <property type="term" value="P:proteolysis"/>
    <property type="evidence" value="ECO:0007669"/>
    <property type="project" value="UniProtKB-KW"/>
</dbReference>
<dbReference type="Proteomes" id="UP001241092">
    <property type="component" value="Chromosome"/>
</dbReference>
<reference evidence="3" key="1">
    <citation type="submission" date="2023-03" db="EMBL/GenBank/DDBJ databases">
        <title>Draft genome sequence of a Mycolicibacterium mageritense strain H4_3_1 isolated from a hybrid biological-inorganic system reactor.</title>
        <authorList>
            <person name="Feng X."/>
            <person name="Kazama D."/>
            <person name="Sato K."/>
            <person name="Kobayashi H."/>
        </authorList>
    </citation>
    <scope>NUCLEOTIDE SEQUENCE</scope>
    <source>
        <strain evidence="3">H4_3_1</strain>
    </source>
</reference>
<evidence type="ECO:0000256" key="1">
    <source>
        <dbReference type="PROSITE-ProRule" id="PRU01250"/>
    </source>
</evidence>
<keyword evidence="3" id="KW-0378">Hydrolase</keyword>
<evidence type="ECO:0000313" key="3">
    <source>
        <dbReference type="EMBL" id="BDY27361.1"/>
    </source>
</evidence>
<name>A0AAI8TR83_MYCME</name>
<sequence length="126" mass="13579">MAKTTNDDEAVAACSFCLKPHTEVNSLVAGPGVYICDECVLLAGEVIANKPEQADPAAQLPVWEQVSTVDEILGNLPRIAAAADLVDRNLTGWVSRARRLGASWAQIGESLGMARQSAWERFAERQ</sequence>
<proteinExistence type="inferred from homology"/>
<dbReference type="RefSeq" id="WP_276823109.1">
    <property type="nucleotide sequence ID" value="NZ_AP027452.1"/>
</dbReference>
<organism evidence="3 4">
    <name type="scientific">Mycolicibacterium mageritense</name>
    <name type="common">Mycobacterium mageritense</name>
    <dbReference type="NCBI Taxonomy" id="53462"/>
    <lineage>
        <taxon>Bacteria</taxon>
        <taxon>Bacillati</taxon>
        <taxon>Actinomycetota</taxon>
        <taxon>Actinomycetes</taxon>
        <taxon>Mycobacteriales</taxon>
        <taxon>Mycobacteriaceae</taxon>
        <taxon>Mycolicibacterium</taxon>
    </lineage>
</organism>
<dbReference type="Pfam" id="PF06689">
    <property type="entry name" value="zf-C4_ClpX"/>
    <property type="match status" value="1"/>
</dbReference>
<keyword evidence="3" id="KW-0547">Nucleotide-binding</keyword>
<keyword evidence="1" id="KW-0479">Metal-binding</keyword>
<feature type="binding site" evidence="1">
    <location>
        <position position="17"/>
    </location>
    <ligand>
        <name>Zn(2+)</name>
        <dbReference type="ChEBI" id="CHEBI:29105"/>
    </ligand>
</feature>
<keyword evidence="1" id="KW-0862">Zinc</keyword>
<dbReference type="InterPro" id="IPR038366">
    <property type="entry name" value="Znf_CppX_C4_sf"/>
</dbReference>
<dbReference type="SMART" id="SM00994">
    <property type="entry name" value="zf-C4_ClpX"/>
    <property type="match status" value="1"/>
</dbReference>
<protein>
    <submittedName>
        <fullName evidence="3">ATP-dependent Clp protease ATP-binding subunit ClpX</fullName>
    </submittedName>
</protein>
<dbReference type="AlphaFoldDB" id="A0AAI8TR83"/>
<dbReference type="GO" id="GO:0051082">
    <property type="term" value="F:unfolded protein binding"/>
    <property type="evidence" value="ECO:0007669"/>
    <property type="project" value="UniProtKB-UniRule"/>
</dbReference>
<dbReference type="InterPro" id="IPR059188">
    <property type="entry name" value="Znf_CLPX-like"/>
</dbReference>
<dbReference type="GO" id="GO:0008270">
    <property type="term" value="F:zinc ion binding"/>
    <property type="evidence" value="ECO:0007669"/>
    <property type="project" value="UniProtKB-UniRule"/>
</dbReference>
<dbReference type="Gene3D" id="6.20.220.10">
    <property type="entry name" value="ClpX chaperone, C4-type zinc finger domain"/>
    <property type="match status" value="1"/>
</dbReference>
<evidence type="ECO:0000259" key="2">
    <source>
        <dbReference type="PROSITE" id="PS51902"/>
    </source>
</evidence>
<gene>
    <name evidence="3" type="primary">clpX_1</name>
    <name evidence="3" type="ORF">hbim_01284</name>
</gene>
<dbReference type="PROSITE" id="PS51902">
    <property type="entry name" value="CLPX_ZB"/>
    <property type="match status" value="1"/>
</dbReference>
<dbReference type="GO" id="GO:0006457">
    <property type="term" value="P:protein folding"/>
    <property type="evidence" value="ECO:0007669"/>
    <property type="project" value="UniProtKB-UniRule"/>
</dbReference>
<accession>A0AAI8TR83</accession>